<dbReference type="OrthoDB" id="276546at2759"/>
<accession>A0A8H3UVP8</accession>
<dbReference type="GO" id="GO:0010181">
    <property type="term" value="F:FMN binding"/>
    <property type="evidence" value="ECO:0007669"/>
    <property type="project" value="InterPro"/>
</dbReference>
<dbReference type="Gene3D" id="3.20.20.70">
    <property type="entry name" value="Aldolase class I"/>
    <property type="match status" value="1"/>
</dbReference>
<dbReference type="FunFam" id="3.20.20.70:FF:000138">
    <property type="entry name" value="NADPH dehydrogenase 1"/>
    <property type="match status" value="1"/>
</dbReference>
<gene>
    <name evidence="2" type="ORF">BLS_000868</name>
</gene>
<dbReference type="Proteomes" id="UP000433883">
    <property type="component" value="Unassembled WGS sequence"/>
</dbReference>
<dbReference type="PANTHER" id="PTHR22893">
    <property type="entry name" value="NADH OXIDOREDUCTASE-RELATED"/>
    <property type="match status" value="1"/>
</dbReference>
<evidence type="ECO:0000313" key="3">
    <source>
        <dbReference type="Proteomes" id="UP000433883"/>
    </source>
</evidence>
<feature type="domain" description="NADH:flavin oxidoreductase/NADH oxidase N-terminal" evidence="1">
    <location>
        <begin position="5"/>
        <end position="352"/>
    </location>
</feature>
<sequence length="386" mass="43579">MTASKLFTPLQVGRMNLQNRLVMAPLTRFRADDNNVPILPMVKEYYDQRSCIPGTLLITEATYISPKAQGYPNAPGLFKDEQLKAWKEVTDAVHKNGSFIYCQLWAMGRAAVPAFMKSQGLDMISSSATPMDEKSETPRALREDEIEEFIKAYADAAKAAVEVAGFDGVEIHAANGYLIDQFTQNTCNKRTDKWGGSIENRSRFGTAVATAVVEAIGAERTGIRLSPWSTFQGMRMANPVPQFTHLINNLKPLKLAYLHLVESRIEDNTPANSPDESWNRSKHSNIEALDSLAFAFQLWDKQSPIFLAGGFKSKEAYETVDGELRDQDVCVVFGRYWIANPDLVFRVREGIEFTKYDRNTFYKAKSVDGYTDYLFSKEWEEKRGKL</sequence>
<comment type="caution">
    <text evidence="2">The sequence shown here is derived from an EMBL/GenBank/DDBJ whole genome shotgun (WGS) entry which is preliminary data.</text>
</comment>
<evidence type="ECO:0000259" key="1">
    <source>
        <dbReference type="Pfam" id="PF00724"/>
    </source>
</evidence>
<dbReference type="InterPro" id="IPR013785">
    <property type="entry name" value="Aldolase_TIM"/>
</dbReference>
<name>A0A8H3UVP8_VENIN</name>
<dbReference type="EMBL" id="WNWQ01000118">
    <property type="protein sequence ID" value="KAE9978092.1"/>
    <property type="molecule type" value="Genomic_DNA"/>
</dbReference>
<dbReference type="InterPro" id="IPR045247">
    <property type="entry name" value="Oye-like"/>
</dbReference>
<dbReference type="SUPFAM" id="SSF51395">
    <property type="entry name" value="FMN-linked oxidoreductases"/>
    <property type="match status" value="1"/>
</dbReference>
<organism evidence="2 3">
    <name type="scientific">Venturia inaequalis</name>
    <name type="common">Apple scab fungus</name>
    <dbReference type="NCBI Taxonomy" id="5025"/>
    <lineage>
        <taxon>Eukaryota</taxon>
        <taxon>Fungi</taxon>
        <taxon>Dikarya</taxon>
        <taxon>Ascomycota</taxon>
        <taxon>Pezizomycotina</taxon>
        <taxon>Dothideomycetes</taxon>
        <taxon>Pleosporomycetidae</taxon>
        <taxon>Venturiales</taxon>
        <taxon>Venturiaceae</taxon>
        <taxon>Venturia</taxon>
    </lineage>
</organism>
<dbReference type="PANTHER" id="PTHR22893:SF91">
    <property type="entry name" value="NADPH DEHYDROGENASE 2-RELATED"/>
    <property type="match status" value="1"/>
</dbReference>
<dbReference type="Pfam" id="PF00724">
    <property type="entry name" value="Oxidored_FMN"/>
    <property type="match status" value="1"/>
</dbReference>
<protein>
    <recommendedName>
        <fullName evidence="1">NADH:flavin oxidoreductase/NADH oxidase N-terminal domain-containing protein</fullName>
    </recommendedName>
</protein>
<proteinExistence type="predicted"/>
<evidence type="ECO:0000313" key="2">
    <source>
        <dbReference type="EMBL" id="KAE9978092.1"/>
    </source>
</evidence>
<reference evidence="2 3" key="1">
    <citation type="submission" date="2019-11" db="EMBL/GenBank/DDBJ databases">
        <title>Venturia inaequalis Genome Resource.</title>
        <authorList>
            <person name="Lichtner F.J."/>
        </authorList>
    </citation>
    <scope>NUCLEOTIDE SEQUENCE [LARGE SCALE GENOMIC DNA]</scope>
    <source>
        <strain evidence="2">Bline_iso_100314</strain>
    </source>
</reference>
<dbReference type="CDD" id="cd02933">
    <property type="entry name" value="OYE_like_FMN"/>
    <property type="match status" value="1"/>
</dbReference>
<dbReference type="InterPro" id="IPR001155">
    <property type="entry name" value="OxRdtase_FMN_N"/>
</dbReference>
<dbReference type="GO" id="GO:0003959">
    <property type="term" value="F:NADPH dehydrogenase activity"/>
    <property type="evidence" value="ECO:0007669"/>
    <property type="project" value="TreeGrafter"/>
</dbReference>
<dbReference type="AlphaFoldDB" id="A0A8H3UVP8"/>